<proteinExistence type="predicted"/>
<dbReference type="Proteomes" id="UP000247810">
    <property type="component" value="Unassembled WGS sequence"/>
</dbReference>
<dbReference type="VEuPathDB" id="FungiDB:BO71DRAFT_233347"/>
<name>A0A319DNQ5_9EURO</name>
<feature type="compositionally biased region" description="Low complexity" evidence="1">
    <location>
        <begin position="40"/>
        <end position="50"/>
    </location>
</feature>
<accession>A0A319DNQ5</accession>
<dbReference type="AlphaFoldDB" id="A0A319DNQ5"/>
<evidence type="ECO:0000313" key="3">
    <source>
        <dbReference type="Proteomes" id="UP000247810"/>
    </source>
</evidence>
<evidence type="ECO:0000256" key="1">
    <source>
        <dbReference type="SAM" id="MobiDB-lite"/>
    </source>
</evidence>
<feature type="region of interest" description="Disordered" evidence="1">
    <location>
        <begin position="21"/>
        <end position="60"/>
    </location>
</feature>
<dbReference type="EMBL" id="KZ825804">
    <property type="protein sequence ID" value="PYH99161.1"/>
    <property type="molecule type" value="Genomic_DNA"/>
</dbReference>
<gene>
    <name evidence="2" type="ORF">BO71DRAFT_233347</name>
</gene>
<evidence type="ECO:0000313" key="2">
    <source>
        <dbReference type="EMBL" id="PYH99161.1"/>
    </source>
</evidence>
<organism evidence="2 3">
    <name type="scientific">Aspergillus ellipticus CBS 707.79</name>
    <dbReference type="NCBI Taxonomy" id="1448320"/>
    <lineage>
        <taxon>Eukaryota</taxon>
        <taxon>Fungi</taxon>
        <taxon>Dikarya</taxon>
        <taxon>Ascomycota</taxon>
        <taxon>Pezizomycotina</taxon>
        <taxon>Eurotiomycetes</taxon>
        <taxon>Eurotiomycetidae</taxon>
        <taxon>Eurotiales</taxon>
        <taxon>Aspergillaceae</taxon>
        <taxon>Aspergillus</taxon>
        <taxon>Aspergillus subgen. Circumdati</taxon>
    </lineage>
</organism>
<keyword evidence="3" id="KW-1185">Reference proteome</keyword>
<feature type="compositionally biased region" description="Basic residues" evidence="1">
    <location>
        <begin position="26"/>
        <end position="39"/>
    </location>
</feature>
<sequence>MITPASDAQAIVRDKRHYTANEERRGRRLITSRGQRGRRSPSLSSSPTTQARVTFTGNAGLGKDRGLTRCHWLSLRSSPSDSGKTGKLSPLSAPVFRSSSIIGSGHRTDEGSDMESVTGAEVVRHTGSGQVKYLVRSTILYNLVPSVGFLRILGCTPYRSDCTVPERPARSVKPDGGFLLITRITPYHHHHHHHHPLLIKTHTLASALRPSSAFSSPPPPPPPPHPFFFPSPPCQSLLHPPASLSLLQTALAPVLDPFSSYIYA</sequence>
<reference evidence="2 3" key="1">
    <citation type="submission" date="2018-02" db="EMBL/GenBank/DDBJ databases">
        <title>The genomes of Aspergillus section Nigri reveals drivers in fungal speciation.</title>
        <authorList>
            <consortium name="DOE Joint Genome Institute"/>
            <person name="Vesth T.C."/>
            <person name="Nybo J."/>
            <person name="Theobald S."/>
            <person name="Brandl J."/>
            <person name="Frisvad J.C."/>
            <person name="Nielsen K.F."/>
            <person name="Lyhne E.K."/>
            <person name="Kogle M.E."/>
            <person name="Kuo A."/>
            <person name="Riley R."/>
            <person name="Clum A."/>
            <person name="Nolan M."/>
            <person name="Lipzen A."/>
            <person name="Salamov A."/>
            <person name="Henrissat B."/>
            <person name="Wiebenga A."/>
            <person name="De vries R.P."/>
            <person name="Grigoriev I.V."/>
            <person name="Mortensen U.H."/>
            <person name="Andersen M.R."/>
            <person name="Baker S.E."/>
        </authorList>
    </citation>
    <scope>NUCLEOTIDE SEQUENCE [LARGE SCALE GENOMIC DNA]</scope>
    <source>
        <strain evidence="2 3">CBS 707.79</strain>
    </source>
</reference>
<protein>
    <submittedName>
        <fullName evidence="2">Uncharacterized protein</fullName>
    </submittedName>
</protein>